<evidence type="ECO:0000313" key="3">
    <source>
        <dbReference type="Proteomes" id="UP001642409"/>
    </source>
</evidence>
<dbReference type="AlphaFoldDB" id="A0AA86PUA5"/>
<dbReference type="EMBL" id="CAXDID020000182">
    <property type="protein sequence ID" value="CAL6049986.1"/>
    <property type="molecule type" value="Genomic_DNA"/>
</dbReference>
<keyword evidence="3" id="KW-1185">Reference proteome</keyword>
<evidence type="ECO:0000313" key="1">
    <source>
        <dbReference type="EMBL" id="CAI9944946.1"/>
    </source>
</evidence>
<reference evidence="2 3" key="2">
    <citation type="submission" date="2024-07" db="EMBL/GenBank/DDBJ databases">
        <authorList>
            <person name="Akdeniz Z."/>
        </authorList>
    </citation>
    <scope>NUCLEOTIDE SEQUENCE [LARGE SCALE GENOMIC DNA]</scope>
</reference>
<dbReference type="Proteomes" id="UP001642409">
    <property type="component" value="Unassembled WGS sequence"/>
</dbReference>
<accession>A0AA86PUA5</accession>
<proteinExistence type="predicted"/>
<dbReference type="EMBL" id="CATOUU010000735">
    <property type="protein sequence ID" value="CAI9944946.1"/>
    <property type="molecule type" value="Genomic_DNA"/>
</dbReference>
<sequence>MRCWNDKLSKKLFIAKYLNKQTKKQLSMFVITILASCWKRYIEYFQKLDKQRELEKIQEFQFQIANYSEFKGSQNMTEEMTALQILQDHMYASIKCFGYLK</sequence>
<organism evidence="1">
    <name type="scientific">Hexamita inflata</name>
    <dbReference type="NCBI Taxonomy" id="28002"/>
    <lineage>
        <taxon>Eukaryota</taxon>
        <taxon>Metamonada</taxon>
        <taxon>Diplomonadida</taxon>
        <taxon>Hexamitidae</taxon>
        <taxon>Hexamitinae</taxon>
        <taxon>Hexamita</taxon>
    </lineage>
</organism>
<protein>
    <submittedName>
        <fullName evidence="2">Hypothetical_protein</fullName>
    </submittedName>
</protein>
<name>A0AA86PUA5_9EUKA</name>
<gene>
    <name evidence="1" type="ORF">HINF_LOCUS32591</name>
    <name evidence="2" type="ORF">HINF_LOCUS43672</name>
</gene>
<evidence type="ECO:0000313" key="2">
    <source>
        <dbReference type="EMBL" id="CAL6049986.1"/>
    </source>
</evidence>
<reference evidence="1" key="1">
    <citation type="submission" date="2023-06" db="EMBL/GenBank/DDBJ databases">
        <authorList>
            <person name="Kurt Z."/>
        </authorList>
    </citation>
    <scope>NUCLEOTIDE SEQUENCE</scope>
</reference>
<comment type="caution">
    <text evidence="1">The sequence shown here is derived from an EMBL/GenBank/DDBJ whole genome shotgun (WGS) entry which is preliminary data.</text>
</comment>